<organism evidence="3 4">
    <name type="scientific">Corallincola platygyrae</name>
    <dbReference type="NCBI Taxonomy" id="1193278"/>
    <lineage>
        <taxon>Bacteria</taxon>
        <taxon>Pseudomonadati</taxon>
        <taxon>Pseudomonadota</taxon>
        <taxon>Gammaproteobacteria</taxon>
        <taxon>Alteromonadales</taxon>
        <taxon>Psychromonadaceae</taxon>
        <taxon>Corallincola</taxon>
    </lineage>
</organism>
<evidence type="ECO:0000313" key="4">
    <source>
        <dbReference type="Proteomes" id="UP001597380"/>
    </source>
</evidence>
<dbReference type="Proteomes" id="UP001597380">
    <property type="component" value="Unassembled WGS sequence"/>
</dbReference>
<dbReference type="Gene3D" id="3.20.20.450">
    <property type="entry name" value="EAL domain"/>
    <property type="match status" value="1"/>
</dbReference>
<dbReference type="SMART" id="SM00052">
    <property type="entry name" value="EAL"/>
    <property type="match status" value="1"/>
</dbReference>
<dbReference type="PROSITE" id="PS50883">
    <property type="entry name" value="EAL"/>
    <property type="match status" value="1"/>
</dbReference>
<dbReference type="SUPFAM" id="SSF141868">
    <property type="entry name" value="EAL domain-like"/>
    <property type="match status" value="1"/>
</dbReference>
<evidence type="ECO:0000313" key="3">
    <source>
        <dbReference type="EMBL" id="MFD2094396.1"/>
    </source>
</evidence>
<dbReference type="Pfam" id="PF10388">
    <property type="entry name" value="YkuI_C"/>
    <property type="match status" value="1"/>
</dbReference>
<gene>
    <name evidence="3" type="ORF">ACFSJ3_00225</name>
</gene>
<feature type="region of interest" description="Disordered" evidence="1">
    <location>
        <begin position="1"/>
        <end position="20"/>
    </location>
</feature>
<evidence type="ECO:0000259" key="2">
    <source>
        <dbReference type="PROSITE" id="PS50883"/>
    </source>
</evidence>
<dbReference type="InterPro" id="IPR018842">
    <property type="entry name" value="YkuI_C"/>
</dbReference>
<protein>
    <submittedName>
        <fullName evidence="3">EAL domain-containing protein</fullName>
    </submittedName>
</protein>
<sequence>MAHPAVPLNSEQNNSPQKPVAIGLNPDAYFPWYQPLIHVASGQIAGYEALARTRNKDGEMVSAGAIFNDKMISFPDKLCIDRALRKQALERFAEQKDAGFISLNISPDWLQQIPGSHSSMTLKMLDSLDIDPSRVVMEITEHGADIQGLKRLVNEYHKAGLKIAIDDFGAGASQLDRVLELDPDIIKLDMKLFKQGTLGGSHGDALLSVTSLAQKAGSEIVCEGVETEQEFHFGLECGAHYMQGWLFEAAAPGLLPKNACLERVNQLRKSYLARKTVRLSDAMLHNIQVKDMVYRLRSSVMANRPDSIELSKLKELGVIRYYLCDGGGTQRSANFEVTDHGIEANPGSLGYNWSHRPYFPTLVALKQIKQQRMVVSPIYRDTNTLQLCKTFGIFLTPEEVLLVDVKAEDTALFAETSRSHVSQFNVSNG</sequence>
<dbReference type="SUPFAM" id="SSF103190">
    <property type="entry name" value="Sensory domain-like"/>
    <property type="match status" value="1"/>
</dbReference>
<dbReference type="Gene3D" id="3.30.450.20">
    <property type="entry name" value="PAS domain"/>
    <property type="match status" value="1"/>
</dbReference>
<accession>A0ABW4XFX9</accession>
<dbReference type="EMBL" id="JBHUHT010000003">
    <property type="protein sequence ID" value="MFD2094396.1"/>
    <property type="molecule type" value="Genomic_DNA"/>
</dbReference>
<keyword evidence="4" id="KW-1185">Reference proteome</keyword>
<dbReference type="InterPro" id="IPR050706">
    <property type="entry name" value="Cyclic-di-GMP_PDE-like"/>
</dbReference>
<dbReference type="CDD" id="cd01948">
    <property type="entry name" value="EAL"/>
    <property type="match status" value="1"/>
</dbReference>
<dbReference type="RefSeq" id="WP_345337773.1">
    <property type="nucleotide sequence ID" value="NZ_BAABLI010000003.1"/>
</dbReference>
<dbReference type="PANTHER" id="PTHR33121">
    <property type="entry name" value="CYCLIC DI-GMP PHOSPHODIESTERASE PDEF"/>
    <property type="match status" value="1"/>
</dbReference>
<dbReference type="PANTHER" id="PTHR33121:SF82">
    <property type="entry name" value="SIGNAL TRANSDUCTION PROTEIN CONTAINING A EAL DOMAIN"/>
    <property type="match status" value="1"/>
</dbReference>
<name>A0ABW4XFX9_9GAMM</name>
<feature type="domain" description="EAL" evidence="2">
    <location>
        <begin position="13"/>
        <end position="264"/>
    </location>
</feature>
<dbReference type="InterPro" id="IPR035919">
    <property type="entry name" value="EAL_sf"/>
</dbReference>
<dbReference type="Pfam" id="PF00563">
    <property type="entry name" value="EAL"/>
    <property type="match status" value="1"/>
</dbReference>
<evidence type="ECO:0000256" key="1">
    <source>
        <dbReference type="SAM" id="MobiDB-lite"/>
    </source>
</evidence>
<comment type="caution">
    <text evidence="3">The sequence shown here is derived from an EMBL/GenBank/DDBJ whole genome shotgun (WGS) entry which is preliminary data.</text>
</comment>
<proteinExistence type="predicted"/>
<dbReference type="InterPro" id="IPR029151">
    <property type="entry name" value="Sensor-like_sf"/>
</dbReference>
<reference evidence="4" key="1">
    <citation type="journal article" date="2019" name="Int. J. Syst. Evol. Microbiol.">
        <title>The Global Catalogue of Microorganisms (GCM) 10K type strain sequencing project: providing services to taxonomists for standard genome sequencing and annotation.</title>
        <authorList>
            <consortium name="The Broad Institute Genomics Platform"/>
            <consortium name="The Broad Institute Genome Sequencing Center for Infectious Disease"/>
            <person name="Wu L."/>
            <person name="Ma J."/>
        </authorList>
    </citation>
    <scope>NUCLEOTIDE SEQUENCE [LARGE SCALE GENOMIC DNA]</scope>
    <source>
        <strain evidence="4">CGMCC 1.10992</strain>
    </source>
</reference>
<dbReference type="InterPro" id="IPR001633">
    <property type="entry name" value="EAL_dom"/>
</dbReference>